<comment type="caution">
    <text evidence="1">The sequence shown here is derived from an EMBL/GenBank/DDBJ whole genome shotgun (WGS) entry which is preliminary data.</text>
</comment>
<accession>A0A0G8F3J7</accession>
<proteinExistence type="predicted"/>
<dbReference type="Proteomes" id="UP000035214">
    <property type="component" value="Unassembled WGS sequence"/>
</dbReference>
<dbReference type="EMBL" id="LCYI01000017">
    <property type="protein sequence ID" value="KLA31091.1"/>
    <property type="molecule type" value="Genomic_DNA"/>
</dbReference>
<dbReference type="Gene3D" id="3.40.50.1100">
    <property type="match status" value="1"/>
</dbReference>
<sequence>MYKGGKNYIQKNALKQNLNQVTHIVWGIEGSMVSKEVMEEYYQTDS</sequence>
<name>A0A0G8F3J7_BACCE</name>
<evidence type="ECO:0000313" key="2">
    <source>
        <dbReference type="Proteomes" id="UP000035214"/>
    </source>
</evidence>
<dbReference type="GO" id="GO:1901605">
    <property type="term" value="P:alpha-amino acid metabolic process"/>
    <property type="evidence" value="ECO:0007669"/>
    <property type="project" value="UniProtKB-ARBA"/>
</dbReference>
<gene>
    <name evidence="1" type="ORF">B4077_3359</name>
</gene>
<organism evidence="1 2">
    <name type="scientific">Bacillus cereus</name>
    <dbReference type="NCBI Taxonomy" id="1396"/>
    <lineage>
        <taxon>Bacteria</taxon>
        <taxon>Bacillati</taxon>
        <taxon>Bacillota</taxon>
        <taxon>Bacilli</taxon>
        <taxon>Bacillales</taxon>
        <taxon>Bacillaceae</taxon>
        <taxon>Bacillus</taxon>
        <taxon>Bacillus cereus group</taxon>
    </lineage>
</organism>
<evidence type="ECO:0000313" key="1">
    <source>
        <dbReference type="EMBL" id="KLA31091.1"/>
    </source>
</evidence>
<protein>
    <submittedName>
        <fullName evidence="1">Uncharacterized protein</fullName>
    </submittedName>
</protein>
<dbReference type="AlphaFoldDB" id="A0A0G8F3J7"/>
<reference evidence="1 2" key="1">
    <citation type="submission" date="2015-04" db="EMBL/GenBank/DDBJ databases">
        <title>Draft Genome Sequences of Eight Spore-Forming Food Isolates of Bacillus cereus Genome sequencing.</title>
        <authorList>
            <person name="Krawcyk A.O."/>
            <person name="de Jong A."/>
            <person name="Eijlander R.T."/>
            <person name="Berendsen E.M."/>
            <person name="Holsappel S."/>
            <person name="Wells-Bennik M."/>
            <person name="Kuipers O.P."/>
        </authorList>
    </citation>
    <scope>NUCLEOTIDE SEQUENCE [LARGE SCALE GENOMIC DNA]</scope>
    <source>
        <strain evidence="1 2">B4077</strain>
    </source>
</reference>
<dbReference type="PATRIC" id="fig|1396.428.peg.2740"/>
<dbReference type="InterPro" id="IPR036052">
    <property type="entry name" value="TrpB-like_PALP_sf"/>
</dbReference>
<dbReference type="RefSeq" id="WP_161796073.1">
    <property type="nucleotide sequence ID" value="NZ_LCYI01000017.1"/>
</dbReference>